<name>A0A3R6HX05_9BACT</name>
<keyword evidence="2" id="KW-0472">Membrane</keyword>
<evidence type="ECO:0000256" key="2">
    <source>
        <dbReference type="SAM" id="Phobius"/>
    </source>
</evidence>
<evidence type="ECO:0000313" key="4">
    <source>
        <dbReference type="Proteomes" id="UP000286260"/>
    </source>
</evidence>
<dbReference type="Proteomes" id="UP000286260">
    <property type="component" value="Unassembled WGS sequence"/>
</dbReference>
<comment type="caution">
    <text evidence="3">The sequence shown here is derived from an EMBL/GenBank/DDBJ whole genome shotgun (WGS) entry which is preliminary data.</text>
</comment>
<dbReference type="RefSeq" id="WP_122203742.1">
    <property type="nucleotide sequence ID" value="NZ_QSII01000001.1"/>
</dbReference>
<sequence length="325" mass="38061">MKKAISKINPFRYAKKLHIGYIWLIAVLLLLVVGVICSGAKVYKYSPILSVVSYSLAAISLIAIIIMIVRKISDMKIQSELDKYILVLNEHKDDQEWLHKELTYVNLRIYNKTNGHLYRCKKKLLEEYQNEANNESVAEELLVRLKEQENRHQQQIEKIEELLVNDQKPLQYYLDAIENNGNDNPSDDKSTRLCKLFSFIYNYISTELDDCLKSYEIEYFKKYAFSQITGMPIEEDIQYPISEINRMSKTDLGAFIHSLYIMCHYCRTDLKKTDFFNGCQKFISSSFCTANVLFKNSTRLATNSRIEAINMKKSNFFSEYLKEIQ</sequence>
<dbReference type="AlphaFoldDB" id="A0A3R6HX05"/>
<feature type="transmembrane region" description="Helical" evidence="2">
    <location>
        <begin position="21"/>
        <end position="42"/>
    </location>
</feature>
<accession>A0A3R6HX05</accession>
<dbReference type="EMBL" id="QSII01000001">
    <property type="protein sequence ID" value="RHC89970.1"/>
    <property type="molecule type" value="Genomic_DNA"/>
</dbReference>
<feature type="transmembrane region" description="Helical" evidence="2">
    <location>
        <begin position="48"/>
        <end position="69"/>
    </location>
</feature>
<feature type="coiled-coil region" evidence="1">
    <location>
        <begin position="138"/>
        <end position="165"/>
    </location>
</feature>
<evidence type="ECO:0000256" key="1">
    <source>
        <dbReference type="SAM" id="Coils"/>
    </source>
</evidence>
<protein>
    <submittedName>
        <fullName evidence="3">Uncharacterized protein</fullName>
    </submittedName>
</protein>
<proteinExistence type="predicted"/>
<keyword evidence="2" id="KW-1133">Transmembrane helix</keyword>
<keyword evidence="2" id="KW-0812">Transmembrane</keyword>
<gene>
    <name evidence="3" type="ORF">DW828_00020</name>
</gene>
<reference evidence="3 4" key="1">
    <citation type="submission" date="2018-08" db="EMBL/GenBank/DDBJ databases">
        <title>A genome reference for cultivated species of the human gut microbiota.</title>
        <authorList>
            <person name="Zou Y."/>
            <person name="Xue W."/>
            <person name="Luo G."/>
        </authorList>
    </citation>
    <scope>NUCLEOTIDE SEQUENCE [LARGE SCALE GENOMIC DNA]</scope>
    <source>
        <strain evidence="3 4">AM34-17</strain>
    </source>
</reference>
<organism evidence="3 4">
    <name type="scientific">Parabacteroides merdae</name>
    <dbReference type="NCBI Taxonomy" id="46503"/>
    <lineage>
        <taxon>Bacteria</taxon>
        <taxon>Pseudomonadati</taxon>
        <taxon>Bacteroidota</taxon>
        <taxon>Bacteroidia</taxon>
        <taxon>Bacteroidales</taxon>
        <taxon>Tannerellaceae</taxon>
        <taxon>Parabacteroides</taxon>
    </lineage>
</organism>
<keyword evidence="1" id="KW-0175">Coiled coil</keyword>
<evidence type="ECO:0000313" key="3">
    <source>
        <dbReference type="EMBL" id="RHC89970.1"/>
    </source>
</evidence>